<gene>
    <name evidence="10" type="ORF">EMWEY_00045810</name>
</gene>
<feature type="cross-link" description="Glycyl lysine isopeptide (Lys-Gly) (interchain with G-Cter in SUMO2)" evidence="8">
    <location>
        <position position="79"/>
    </location>
</feature>
<feature type="domain" description="Protein kinase" evidence="9">
    <location>
        <begin position="1"/>
        <end position="215"/>
    </location>
</feature>
<dbReference type="GO" id="GO:0005524">
    <property type="term" value="F:ATP binding"/>
    <property type="evidence" value="ECO:0007669"/>
    <property type="project" value="UniProtKB-KW"/>
</dbReference>
<dbReference type="GeneID" id="25338567"/>
<dbReference type="InterPro" id="IPR011009">
    <property type="entry name" value="Kinase-like_dom_sf"/>
</dbReference>
<dbReference type="InterPro" id="IPR008271">
    <property type="entry name" value="Ser/Thr_kinase_AS"/>
</dbReference>
<dbReference type="Gene3D" id="1.10.510.10">
    <property type="entry name" value="Transferase(Phosphotransferase) domain 1"/>
    <property type="match status" value="1"/>
</dbReference>
<accession>U6MCW7</accession>
<dbReference type="EMBL" id="HG722258">
    <property type="protein sequence ID" value="CDJ61876.1"/>
    <property type="molecule type" value="Genomic_DNA"/>
</dbReference>
<evidence type="ECO:0000256" key="3">
    <source>
        <dbReference type="ARBA" id="ARBA00022741"/>
    </source>
</evidence>
<dbReference type="AlphaFoldDB" id="U6MCW7"/>
<dbReference type="SMART" id="SM00220">
    <property type="entry name" value="S_TKc"/>
    <property type="match status" value="1"/>
</dbReference>
<evidence type="ECO:0000256" key="8">
    <source>
        <dbReference type="PIRSR" id="PIRSR630616-3"/>
    </source>
</evidence>
<evidence type="ECO:0000256" key="5">
    <source>
        <dbReference type="ARBA" id="ARBA00022840"/>
    </source>
</evidence>
<name>U6MCW7_EIMMA</name>
<keyword evidence="5 7" id="KW-0067">ATP-binding</keyword>
<dbReference type="RefSeq" id="XP_013338526.1">
    <property type="nucleotide sequence ID" value="XM_013483072.1"/>
</dbReference>
<dbReference type="PANTHER" id="PTHR24350">
    <property type="entry name" value="SERINE/THREONINE-PROTEIN KINASE IAL-RELATED"/>
    <property type="match status" value="1"/>
</dbReference>
<dbReference type="InterPro" id="IPR000719">
    <property type="entry name" value="Prot_kinase_dom"/>
</dbReference>
<dbReference type="OMA" id="DTKCANI"/>
<feature type="active site" description="Proton acceptor" evidence="6">
    <location>
        <position position="77"/>
    </location>
</feature>
<sequence>MILKSIRDDNLEQSCLLESDASAALPADATQDALREKFVPQLKTMWTFTEAQAKCFIRDAAEGLEYLHEDLGICHRDLKVDNLLLGADGRVCVGDFGSAEKMSANGKVRYTKGTYMFMAPECLRPIDESKAYEGHDGRAADVWALGICAYVMIFGTVPFGASSIESLFEAIGEGAVKIPNDPPISPELRDFFQKVLHPEWQDRLSVCQVLDHPWVATADDADAAAYAHSLLQQRAIASS</sequence>
<organism evidence="10 11">
    <name type="scientific">Eimeria maxima</name>
    <name type="common">Coccidian parasite</name>
    <dbReference type="NCBI Taxonomy" id="5804"/>
    <lineage>
        <taxon>Eukaryota</taxon>
        <taxon>Sar</taxon>
        <taxon>Alveolata</taxon>
        <taxon>Apicomplexa</taxon>
        <taxon>Conoidasida</taxon>
        <taxon>Coccidia</taxon>
        <taxon>Eucoccidiorida</taxon>
        <taxon>Eimeriorina</taxon>
        <taxon>Eimeriidae</taxon>
        <taxon>Eimeria</taxon>
    </lineage>
</organism>
<evidence type="ECO:0000259" key="9">
    <source>
        <dbReference type="PROSITE" id="PS50011"/>
    </source>
</evidence>
<keyword evidence="4 10" id="KW-0418">Kinase</keyword>
<keyword evidence="3 7" id="KW-0547">Nucleotide-binding</keyword>
<evidence type="ECO:0000313" key="11">
    <source>
        <dbReference type="Proteomes" id="UP000030763"/>
    </source>
</evidence>
<evidence type="ECO:0000256" key="4">
    <source>
        <dbReference type="ARBA" id="ARBA00022777"/>
    </source>
</evidence>
<dbReference type="OrthoDB" id="68483at2759"/>
<dbReference type="PROSITE" id="PS00108">
    <property type="entry name" value="PROTEIN_KINASE_ST"/>
    <property type="match status" value="1"/>
</dbReference>
<dbReference type="Pfam" id="PF00069">
    <property type="entry name" value="Pkinase"/>
    <property type="match status" value="1"/>
</dbReference>
<evidence type="ECO:0000256" key="7">
    <source>
        <dbReference type="PIRSR" id="PIRSR630616-2"/>
    </source>
</evidence>
<keyword evidence="11" id="KW-1185">Reference proteome</keyword>
<reference evidence="10" key="2">
    <citation type="submission" date="2013-10" db="EMBL/GenBank/DDBJ databases">
        <authorList>
            <person name="Aslett M."/>
        </authorList>
    </citation>
    <scope>NUCLEOTIDE SEQUENCE [LARGE SCALE GENOMIC DNA]</scope>
    <source>
        <strain evidence="10">Weybridge</strain>
    </source>
</reference>
<dbReference type="InterPro" id="IPR030616">
    <property type="entry name" value="Aur-like"/>
</dbReference>
<dbReference type="SUPFAM" id="SSF56112">
    <property type="entry name" value="Protein kinase-like (PK-like)"/>
    <property type="match status" value="1"/>
</dbReference>
<dbReference type="PROSITE" id="PS50011">
    <property type="entry name" value="PROTEIN_KINASE_DOM"/>
    <property type="match status" value="1"/>
</dbReference>
<evidence type="ECO:0000256" key="6">
    <source>
        <dbReference type="PIRSR" id="PIRSR630616-1"/>
    </source>
</evidence>
<protein>
    <submittedName>
        <fullName evidence="10">Protein kinase, PfPK7 homolog, putative</fullName>
    </submittedName>
</protein>
<evidence type="ECO:0000256" key="1">
    <source>
        <dbReference type="ARBA" id="ARBA00022527"/>
    </source>
</evidence>
<dbReference type="Proteomes" id="UP000030763">
    <property type="component" value="Unassembled WGS sequence"/>
</dbReference>
<proteinExistence type="predicted"/>
<dbReference type="GO" id="GO:0004674">
    <property type="term" value="F:protein serine/threonine kinase activity"/>
    <property type="evidence" value="ECO:0007669"/>
    <property type="project" value="UniProtKB-KW"/>
</dbReference>
<dbReference type="VEuPathDB" id="ToxoDB:EMWEY_00045810"/>
<reference evidence="10" key="1">
    <citation type="submission" date="2013-10" db="EMBL/GenBank/DDBJ databases">
        <title>Genomic analysis of the causative agents of coccidiosis in chickens.</title>
        <authorList>
            <person name="Reid A.J."/>
            <person name="Blake D."/>
            <person name="Billington K."/>
            <person name="Browne H."/>
            <person name="Dunn M."/>
            <person name="Hung S."/>
            <person name="Kawahara F."/>
            <person name="Miranda-Saavedra D."/>
            <person name="Mourier T."/>
            <person name="Nagra H."/>
            <person name="Otto T.D."/>
            <person name="Rawlings N."/>
            <person name="Sanchez A."/>
            <person name="Sanders M."/>
            <person name="Subramaniam C."/>
            <person name="Tay Y."/>
            <person name="Dear P."/>
            <person name="Doerig C."/>
            <person name="Gruber A."/>
            <person name="Parkinson J."/>
            <person name="Shirley M."/>
            <person name="Wan K.L."/>
            <person name="Berriman M."/>
            <person name="Tomley F."/>
            <person name="Pain A."/>
        </authorList>
    </citation>
    <scope>NUCLEOTIDE SEQUENCE [LARGE SCALE GENOMIC DNA]</scope>
    <source>
        <strain evidence="10">Weybridge</strain>
    </source>
</reference>
<feature type="binding site" evidence="7">
    <location>
        <position position="95"/>
    </location>
    <ligand>
        <name>ATP</name>
        <dbReference type="ChEBI" id="CHEBI:30616"/>
    </ligand>
</feature>
<keyword evidence="1" id="KW-0723">Serine/threonine-protein kinase</keyword>
<evidence type="ECO:0000256" key="2">
    <source>
        <dbReference type="ARBA" id="ARBA00022679"/>
    </source>
</evidence>
<evidence type="ECO:0000313" key="10">
    <source>
        <dbReference type="EMBL" id="CDJ61876.1"/>
    </source>
</evidence>
<keyword evidence="2" id="KW-0808">Transferase</keyword>